<dbReference type="EMBL" id="LUKE01000001">
    <property type="protein sequence ID" value="KYG67231.1"/>
    <property type="molecule type" value="Genomic_DNA"/>
</dbReference>
<gene>
    <name evidence="2" type="ORF">AZI86_09505</name>
</gene>
<name>A0A150WRU4_BDEBC</name>
<keyword evidence="3" id="KW-1185">Reference proteome</keyword>
<evidence type="ECO:0008006" key="4">
    <source>
        <dbReference type="Google" id="ProtNLM"/>
    </source>
</evidence>
<protein>
    <recommendedName>
        <fullName evidence="4">Lipoprotein</fullName>
    </recommendedName>
</protein>
<reference evidence="2 3" key="1">
    <citation type="submission" date="2016-03" db="EMBL/GenBank/DDBJ databases">
        <authorList>
            <person name="Ploux O."/>
        </authorList>
    </citation>
    <scope>NUCLEOTIDE SEQUENCE [LARGE SCALE GENOMIC DNA]</scope>
    <source>
        <strain evidence="2 3">R0</strain>
    </source>
</reference>
<accession>A0A150WRU4</accession>
<dbReference type="AlphaFoldDB" id="A0A150WRU4"/>
<proteinExistence type="predicted"/>
<feature type="chain" id="PRO_5007573606" description="Lipoprotein" evidence="1">
    <location>
        <begin position="20"/>
        <end position="352"/>
    </location>
</feature>
<evidence type="ECO:0000256" key="1">
    <source>
        <dbReference type="SAM" id="SignalP"/>
    </source>
</evidence>
<evidence type="ECO:0000313" key="2">
    <source>
        <dbReference type="EMBL" id="KYG67231.1"/>
    </source>
</evidence>
<comment type="caution">
    <text evidence="2">The sequence shown here is derived from an EMBL/GenBank/DDBJ whole genome shotgun (WGS) entry which is preliminary data.</text>
</comment>
<dbReference type="Proteomes" id="UP000075320">
    <property type="component" value="Unassembled WGS sequence"/>
</dbReference>
<organism evidence="2 3">
    <name type="scientific">Bdellovibrio bacteriovorus</name>
    <dbReference type="NCBI Taxonomy" id="959"/>
    <lineage>
        <taxon>Bacteria</taxon>
        <taxon>Pseudomonadati</taxon>
        <taxon>Bdellovibrionota</taxon>
        <taxon>Bdellovibrionia</taxon>
        <taxon>Bdellovibrionales</taxon>
        <taxon>Pseudobdellovibrionaceae</taxon>
        <taxon>Bdellovibrio</taxon>
    </lineage>
</organism>
<keyword evidence="1" id="KW-0732">Signal</keyword>
<feature type="signal peptide" evidence="1">
    <location>
        <begin position="1"/>
        <end position="19"/>
    </location>
</feature>
<evidence type="ECO:0000313" key="3">
    <source>
        <dbReference type="Proteomes" id="UP000075320"/>
    </source>
</evidence>
<dbReference type="RefSeq" id="WP_061834806.1">
    <property type="nucleotide sequence ID" value="NZ_LUKE01000001.1"/>
</dbReference>
<sequence length="352" mass="38394">MKKEFLVCAALAAVLNGCASGGASNGGSAGFGGNATTMFSDPKGFSEEEFKKDSKSYAKSWSSVGADIEFKKVTIPTCTVEFQRLVYDVNRSKLGALLKGDGTKSELTMGVELPVDRYDKMLREITTASCNRLKEKFKKIGAEVVEWSEVKGKYPEAVSFEKDRLSADAAVANEMQISYAGEGFNRLNRGMWAFGASSLSREAELSIVLPNFGVGFGYFGGEATPYSITEKHDFAELQFTPQVQIYAGSGFSYHSKWDGGAMVLKSTMVDSGPFVKKLEIVDDSRAAAKKSGEQARGILMGATGAEVHETQVSTRGRVNYDMVLDEAKFKNMVLKELDQAENIVVERYRNAM</sequence>